<dbReference type="Gene3D" id="1.10.3210.10">
    <property type="entry name" value="Hypothetical protein af1432"/>
    <property type="match status" value="1"/>
</dbReference>
<organism evidence="2 3">
    <name type="scientific">Alteromonas lipolytica</name>
    <dbReference type="NCBI Taxonomy" id="1856405"/>
    <lineage>
        <taxon>Bacteria</taxon>
        <taxon>Pseudomonadati</taxon>
        <taxon>Pseudomonadota</taxon>
        <taxon>Gammaproteobacteria</taxon>
        <taxon>Alteromonadales</taxon>
        <taxon>Alteromonadaceae</taxon>
        <taxon>Alteromonas/Salinimonas group</taxon>
        <taxon>Alteromonas</taxon>
    </lineage>
</organism>
<sequence>MNLAEFVKKAESVFVLPDSVTRLKSCMEDETSGINDVAEIITFDPTLTSQLLKIANSSLYNFTSPIETVSRAVQVIGTRATYDLALSYGVSHTFKDMDSSVIDIDRFWEQSVSCALLAKHFASVKRIRESERFFVTGLLHNIGELAIAQLAPEQAKLCNNTDEITSSTYLQRQVLGFTYCDFSAALIKDWGLPASIYMPISKLLNNDIAALDEDALIAKLAYLLSEENVSLGRNIEHRPSRADLLKALNFSEEDTEDALDETNVQLISVIQLFNPNGFNIF</sequence>
<protein>
    <submittedName>
        <fullName evidence="2">Histidine kinase</fullName>
    </submittedName>
</protein>
<dbReference type="PANTHER" id="PTHR33525:SF3">
    <property type="entry name" value="RIBONUCLEASE Y"/>
    <property type="match status" value="1"/>
</dbReference>
<dbReference type="OrthoDB" id="9770715at2"/>
<gene>
    <name evidence="2" type="ORF">BFC17_14660</name>
</gene>
<dbReference type="EMBL" id="MJIC01000010">
    <property type="protein sequence ID" value="OFI34813.1"/>
    <property type="molecule type" value="Genomic_DNA"/>
</dbReference>
<dbReference type="InterPro" id="IPR052340">
    <property type="entry name" value="RNase_Y/CdgJ"/>
</dbReference>
<dbReference type="RefSeq" id="WP_070175731.1">
    <property type="nucleotide sequence ID" value="NZ_BMJR01000001.1"/>
</dbReference>
<keyword evidence="3" id="KW-1185">Reference proteome</keyword>
<keyword evidence="2" id="KW-0418">Kinase</keyword>
<dbReference type="PROSITE" id="PS51833">
    <property type="entry name" value="HDOD"/>
    <property type="match status" value="1"/>
</dbReference>
<name>A0A1E8FH75_9ALTE</name>
<reference evidence="2 3" key="1">
    <citation type="submission" date="2016-09" db="EMBL/GenBank/DDBJ databases">
        <title>Alteromonas lipolytica, a new species isolated from sea water.</title>
        <authorList>
            <person name="Wu Y.-H."/>
            <person name="Cheng H."/>
            <person name="Xu X.-W."/>
        </authorList>
    </citation>
    <scope>NUCLEOTIDE SEQUENCE [LARGE SCALE GENOMIC DNA]</scope>
    <source>
        <strain evidence="2 3">JW12</strain>
    </source>
</reference>
<feature type="domain" description="HDOD" evidence="1">
    <location>
        <begin position="13"/>
        <end position="206"/>
    </location>
</feature>
<dbReference type="GO" id="GO:0016301">
    <property type="term" value="F:kinase activity"/>
    <property type="evidence" value="ECO:0007669"/>
    <property type="project" value="UniProtKB-KW"/>
</dbReference>
<dbReference type="InterPro" id="IPR013976">
    <property type="entry name" value="HDOD"/>
</dbReference>
<accession>A0A1E8FH75</accession>
<dbReference type="PANTHER" id="PTHR33525">
    <property type="match status" value="1"/>
</dbReference>
<dbReference type="SUPFAM" id="SSF109604">
    <property type="entry name" value="HD-domain/PDEase-like"/>
    <property type="match status" value="1"/>
</dbReference>
<evidence type="ECO:0000259" key="1">
    <source>
        <dbReference type="PROSITE" id="PS51833"/>
    </source>
</evidence>
<proteinExistence type="predicted"/>
<keyword evidence="2" id="KW-0808">Transferase</keyword>
<dbReference type="STRING" id="1856405.BFC17_14660"/>
<dbReference type="AlphaFoldDB" id="A0A1E8FH75"/>
<evidence type="ECO:0000313" key="3">
    <source>
        <dbReference type="Proteomes" id="UP000176037"/>
    </source>
</evidence>
<dbReference type="Proteomes" id="UP000176037">
    <property type="component" value="Unassembled WGS sequence"/>
</dbReference>
<dbReference type="Pfam" id="PF08668">
    <property type="entry name" value="HDOD"/>
    <property type="match status" value="1"/>
</dbReference>
<comment type="caution">
    <text evidence="2">The sequence shown here is derived from an EMBL/GenBank/DDBJ whole genome shotgun (WGS) entry which is preliminary data.</text>
</comment>
<evidence type="ECO:0000313" key="2">
    <source>
        <dbReference type="EMBL" id="OFI34813.1"/>
    </source>
</evidence>